<organism evidence="2 3">
    <name type="scientific">Limnospira maxima CS-328</name>
    <dbReference type="NCBI Taxonomy" id="513049"/>
    <lineage>
        <taxon>Bacteria</taxon>
        <taxon>Bacillati</taxon>
        <taxon>Cyanobacteriota</taxon>
        <taxon>Cyanophyceae</taxon>
        <taxon>Oscillatoriophycideae</taxon>
        <taxon>Oscillatoriales</taxon>
        <taxon>Sirenicapillariaceae</taxon>
        <taxon>Limnospira</taxon>
    </lineage>
</organism>
<reference evidence="2 3" key="1">
    <citation type="journal article" date="2011" name="Appl. Environ. Microbiol.">
        <title>Contribution of a Sodium Ion Gradient to Energy Conservation during Fermentation in the Cyanobacterium Arthrospira (Spirulina) maxima CS-328.</title>
        <authorList>
            <person name="Carrieri D."/>
            <person name="Ananyev G."/>
            <person name="Lenz O."/>
            <person name="Bryant D.A."/>
            <person name="Dismukes G.C."/>
        </authorList>
    </citation>
    <scope>NUCLEOTIDE SEQUENCE [LARGE SCALE GENOMIC DNA]</scope>
    <source>
        <strain evidence="2 3">CS-328</strain>
    </source>
</reference>
<gene>
    <name evidence="2" type="ORF">AmaxDRAFT_1872</name>
</gene>
<dbReference type="EMBL" id="ABYK01000011">
    <property type="protein sequence ID" value="EDZ95271.1"/>
    <property type="molecule type" value="Genomic_DNA"/>
</dbReference>
<accession>B5VZP6</accession>
<feature type="domain" description="MrfA-like Zn-binding" evidence="1">
    <location>
        <begin position="33"/>
        <end position="137"/>
    </location>
</feature>
<dbReference type="InterPro" id="IPR018973">
    <property type="entry name" value="MZB"/>
</dbReference>
<dbReference type="AlphaFoldDB" id="B5VZP6"/>
<comment type="caution">
    <text evidence="2">The sequence shown here is derived from an EMBL/GenBank/DDBJ whole genome shotgun (WGS) entry which is preliminary data.</text>
</comment>
<dbReference type="Pfam" id="PF09369">
    <property type="entry name" value="MZB"/>
    <property type="match status" value="1"/>
</dbReference>
<name>B5VZP6_LIMMA</name>
<keyword evidence="3" id="KW-1185">Reference proteome</keyword>
<protein>
    <recommendedName>
        <fullName evidence="1">MrfA-like Zn-binding domain-containing protein</fullName>
    </recommendedName>
</protein>
<dbReference type="Proteomes" id="UP000004061">
    <property type="component" value="Unassembled WGS sequence"/>
</dbReference>
<sequence length="170" mass="18885">MAFEAQKRWLYSRNLDPKMVPPPTMRYMLINSFSHALMRQLALECGYNAASLRERIYSKPPEDEKGPQAGVLIYTAAPDSEGTLGGLVNLGEPITLGYHIAQALEAMGLCASDPLCADHKPESGSPSLHWAACHACLFSPETSCERGNKYLDRSLLVKTFVERDLHFFHS</sequence>
<evidence type="ECO:0000259" key="1">
    <source>
        <dbReference type="Pfam" id="PF09369"/>
    </source>
</evidence>
<proteinExistence type="predicted"/>
<evidence type="ECO:0000313" key="2">
    <source>
        <dbReference type="EMBL" id="EDZ95271.1"/>
    </source>
</evidence>
<evidence type="ECO:0000313" key="3">
    <source>
        <dbReference type="Proteomes" id="UP000004061"/>
    </source>
</evidence>